<sequence length="56" mass="5921">MGNIVTVGLAGHLTYVVRPPSTRSPEEGGRGDPVARPASSRFDSERLARPARSQCG</sequence>
<dbReference type="EMBL" id="BTGU01000018">
    <property type="protein sequence ID" value="GMN44681.1"/>
    <property type="molecule type" value="Genomic_DNA"/>
</dbReference>
<evidence type="ECO:0000313" key="3">
    <source>
        <dbReference type="Proteomes" id="UP001187192"/>
    </source>
</evidence>
<dbReference type="AlphaFoldDB" id="A0AA88D6G0"/>
<evidence type="ECO:0000313" key="2">
    <source>
        <dbReference type="EMBL" id="GMN44681.1"/>
    </source>
</evidence>
<reference evidence="2" key="1">
    <citation type="submission" date="2023-07" db="EMBL/GenBank/DDBJ databases">
        <title>draft genome sequence of fig (Ficus carica).</title>
        <authorList>
            <person name="Takahashi T."/>
            <person name="Nishimura K."/>
        </authorList>
    </citation>
    <scope>NUCLEOTIDE SEQUENCE</scope>
</reference>
<feature type="region of interest" description="Disordered" evidence="1">
    <location>
        <begin position="16"/>
        <end position="56"/>
    </location>
</feature>
<name>A0AA88D6G0_FICCA</name>
<dbReference type="Proteomes" id="UP001187192">
    <property type="component" value="Unassembled WGS sequence"/>
</dbReference>
<comment type="caution">
    <text evidence="2">The sequence shown here is derived from an EMBL/GenBank/DDBJ whole genome shotgun (WGS) entry which is preliminary data.</text>
</comment>
<proteinExistence type="predicted"/>
<protein>
    <submittedName>
        <fullName evidence="2">Uncharacterized protein</fullName>
    </submittedName>
</protein>
<evidence type="ECO:0000256" key="1">
    <source>
        <dbReference type="SAM" id="MobiDB-lite"/>
    </source>
</evidence>
<keyword evidence="3" id="KW-1185">Reference proteome</keyword>
<accession>A0AA88D6G0</accession>
<gene>
    <name evidence="2" type="ORF">TIFTF001_013886</name>
</gene>
<organism evidence="2 3">
    <name type="scientific">Ficus carica</name>
    <name type="common">Common fig</name>
    <dbReference type="NCBI Taxonomy" id="3494"/>
    <lineage>
        <taxon>Eukaryota</taxon>
        <taxon>Viridiplantae</taxon>
        <taxon>Streptophyta</taxon>
        <taxon>Embryophyta</taxon>
        <taxon>Tracheophyta</taxon>
        <taxon>Spermatophyta</taxon>
        <taxon>Magnoliopsida</taxon>
        <taxon>eudicotyledons</taxon>
        <taxon>Gunneridae</taxon>
        <taxon>Pentapetalae</taxon>
        <taxon>rosids</taxon>
        <taxon>fabids</taxon>
        <taxon>Rosales</taxon>
        <taxon>Moraceae</taxon>
        <taxon>Ficeae</taxon>
        <taxon>Ficus</taxon>
    </lineage>
</organism>